<dbReference type="eggNOG" id="COG2165">
    <property type="taxonomic scope" value="Bacteria"/>
</dbReference>
<keyword evidence="5" id="KW-0997">Cell inner membrane</keyword>
<accession>B3E7L6</accession>
<dbReference type="KEGG" id="glo:Glov_1276"/>
<name>B3E7L6_TRIL1</name>
<dbReference type="STRING" id="398767.Glov_1276"/>
<evidence type="ECO:0000256" key="3">
    <source>
        <dbReference type="ARBA" id="ARBA00022475"/>
    </source>
</evidence>
<evidence type="ECO:0000256" key="5">
    <source>
        <dbReference type="ARBA" id="ARBA00022519"/>
    </source>
</evidence>
<comment type="subcellular location">
    <subcellularLocation>
        <location evidence="1">Cell inner membrane</location>
        <topology evidence="1">Single-pass membrane protein</topology>
    </subcellularLocation>
</comment>
<dbReference type="RefSeq" id="WP_012469346.1">
    <property type="nucleotide sequence ID" value="NC_010814.1"/>
</dbReference>
<dbReference type="GO" id="GO:0015628">
    <property type="term" value="P:protein secretion by the type II secretion system"/>
    <property type="evidence" value="ECO:0007669"/>
    <property type="project" value="InterPro"/>
</dbReference>
<keyword evidence="3" id="KW-1003">Cell membrane</keyword>
<evidence type="ECO:0000256" key="8">
    <source>
        <dbReference type="ARBA" id="ARBA00023136"/>
    </source>
</evidence>
<evidence type="ECO:0000256" key="2">
    <source>
        <dbReference type="ARBA" id="ARBA00008358"/>
    </source>
</evidence>
<organism evidence="9 10">
    <name type="scientific">Trichlorobacter lovleyi (strain ATCC BAA-1151 / DSM 17278 / SZ)</name>
    <name type="common">Geobacter lovleyi</name>
    <dbReference type="NCBI Taxonomy" id="398767"/>
    <lineage>
        <taxon>Bacteria</taxon>
        <taxon>Pseudomonadati</taxon>
        <taxon>Thermodesulfobacteriota</taxon>
        <taxon>Desulfuromonadia</taxon>
        <taxon>Geobacterales</taxon>
        <taxon>Geobacteraceae</taxon>
        <taxon>Trichlorobacter</taxon>
    </lineage>
</organism>
<evidence type="ECO:0000256" key="1">
    <source>
        <dbReference type="ARBA" id="ARBA00004377"/>
    </source>
</evidence>
<dbReference type="InterPro" id="IPR012902">
    <property type="entry name" value="N_methyl_site"/>
</dbReference>
<gene>
    <name evidence="9" type="ordered locus">Glov_1276</name>
</gene>
<dbReference type="Proteomes" id="UP000002420">
    <property type="component" value="Chromosome"/>
</dbReference>
<dbReference type="NCBIfam" id="TIGR02532">
    <property type="entry name" value="IV_pilin_GFxxxE"/>
    <property type="match status" value="1"/>
</dbReference>
<proteinExistence type="inferred from homology"/>
<reference evidence="9 10" key="1">
    <citation type="submission" date="2008-05" db="EMBL/GenBank/DDBJ databases">
        <title>Complete sequence of chromosome of Geobacter lovleyi SZ.</title>
        <authorList>
            <consortium name="US DOE Joint Genome Institute"/>
            <person name="Lucas S."/>
            <person name="Copeland A."/>
            <person name="Lapidus A."/>
            <person name="Glavina del Rio T."/>
            <person name="Dalin E."/>
            <person name="Tice H."/>
            <person name="Bruce D."/>
            <person name="Goodwin L."/>
            <person name="Pitluck S."/>
            <person name="Chertkov O."/>
            <person name="Meincke L."/>
            <person name="Brettin T."/>
            <person name="Detter J.C."/>
            <person name="Han C."/>
            <person name="Tapia R."/>
            <person name="Kuske C.R."/>
            <person name="Schmutz J."/>
            <person name="Larimer F."/>
            <person name="Land M."/>
            <person name="Hauser L."/>
            <person name="Kyrpides N."/>
            <person name="Mikhailova N."/>
            <person name="Sung Y."/>
            <person name="Fletcher K.E."/>
            <person name="Ritalahti K.M."/>
            <person name="Loeffler F.E."/>
            <person name="Richardson P."/>
        </authorList>
    </citation>
    <scope>NUCLEOTIDE SEQUENCE [LARGE SCALE GENOMIC DNA]</scope>
    <source>
        <strain evidence="10">ATCC BAA-1151 / DSM 17278 / SZ</strain>
    </source>
</reference>
<keyword evidence="7" id="KW-1133">Transmembrane helix</keyword>
<dbReference type="HOGENOM" id="CLU_121289_8_0_7"/>
<dbReference type="EMBL" id="CP001089">
    <property type="protein sequence ID" value="ACD94998.1"/>
    <property type="molecule type" value="Genomic_DNA"/>
</dbReference>
<evidence type="ECO:0000256" key="4">
    <source>
        <dbReference type="ARBA" id="ARBA00022481"/>
    </source>
</evidence>
<dbReference type="PANTHER" id="PTHR38779:SF2">
    <property type="entry name" value="TYPE II SECRETION SYSTEM PROTEIN I-RELATED"/>
    <property type="match status" value="1"/>
</dbReference>
<dbReference type="Pfam" id="PF07963">
    <property type="entry name" value="N_methyl"/>
    <property type="match status" value="1"/>
</dbReference>
<sequence length="116" mass="13092">MKSRASSGFTLLEVLVALALVAGVLTSSVVVFNRHLSLVVRDREETSAMLLCRAKLEEPGFLTSLKADGSFAPEYPDMTWKREELPSNYPGLRRFTLTVSWQQGRRNLTLVTYDRK</sequence>
<evidence type="ECO:0000313" key="10">
    <source>
        <dbReference type="Proteomes" id="UP000002420"/>
    </source>
</evidence>
<evidence type="ECO:0000256" key="6">
    <source>
        <dbReference type="ARBA" id="ARBA00022692"/>
    </source>
</evidence>
<dbReference type="GO" id="GO:0015627">
    <property type="term" value="C:type II protein secretion system complex"/>
    <property type="evidence" value="ECO:0007669"/>
    <property type="project" value="InterPro"/>
</dbReference>
<dbReference type="PANTHER" id="PTHR38779">
    <property type="entry name" value="TYPE II SECRETION SYSTEM PROTEIN I-RELATED"/>
    <property type="match status" value="1"/>
</dbReference>
<keyword evidence="4" id="KW-0488">Methylation</keyword>
<keyword evidence="6" id="KW-0812">Transmembrane</keyword>
<evidence type="ECO:0008006" key="11">
    <source>
        <dbReference type="Google" id="ProtNLM"/>
    </source>
</evidence>
<dbReference type="InterPro" id="IPR010052">
    <property type="entry name" value="T2SS_protein-GspI"/>
</dbReference>
<dbReference type="OrthoDB" id="5405763at2"/>
<dbReference type="GO" id="GO:0005886">
    <property type="term" value="C:plasma membrane"/>
    <property type="evidence" value="ECO:0007669"/>
    <property type="project" value="UniProtKB-SubCell"/>
</dbReference>
<protein>
    <recommendedName>
        <fullName evidence="11">General secretion pathway protein I</fullName>
    </recommendedName>
</protein>
<dbReference type="PROSITE" id="PS00409">
    <property type="entry name" value="PROKAR_NTER_METHYL"/>
    <property type="match status" value="1"/>
</dbReference>
<keyword evidence="8" id="KW-0472">Membrane</keyword>
<evidence type="ECO:0000313" key="9">
    <source>
        <dbReference type="EMBL" id="ACD94998.1"/>
    </source>
</evidence>
<evidence type="ECO:0000256" key="7">
    <source>
        <dbReference type="ARBA" id="ARBA00022989"/>
    </source>
</evidence>
<keyword evidence="10" id="KW-1185">Reference proteome</keyword>
<dbReference type="AlphaFoldDB" id="B3E7L6"/>
<comment type="similarity">
    <text evidence="2">Belongs to the GSP I family.</text>
</comment>